<dbReference type="SUPFAM" id="SSF50447">
    <property type="entry name" value="Translation proteins"/>
    <property type="match status" value="1"/>
</dbReference>
<evidence type="ECO:0000256" key="11">
    <source>
        <dbReference type="ARBA" id="ARBA00048300"/>
    </source>
</evidence>
<dbReference type="CDD" id="cd00673">
    <property type="entry name" value="AlaRS_core"/>
    <property type="match status" value="1"/>
</dbReference>
<dbReference type="GO" id="GO:0008270">
    <property type="term" value="F:zinc ion binding"/>
    <property type="evidence" value="ECO:0007669"/>
    <property type="project" value="UniProtKB-UniRule"/>
</dbReference>
<dbReference type="GO" id="GO:0005739">
    <property type="term" value="C:mitochondrion"/>
    <property type="evidence" value="ECO:0007669"/>
    <property type="project" value="UniProtKB-SubCell"/>
</dbReference>
<dbReference type="GO" id="GO:0000049">
    <property type="term" value="F:tRNA binding"/>
    <property type="evidence" value="ECO:0007669"/>
    <property type="project" value="UniProtKB-KW"/>
</dbReference>
<dbReference type="PRINTS" id="PR00980">
    <property type="entry name" value="TRNASYNTHALA"/>
</dbReference>
<protein>
    <recommendedName>
        <fullName evidence="12">Alanine--tRNA ligase</fullName>
        <ecNumber evidence="12">6.1.1.7</ecNumber>
    </recommendedName>
    <alternativeName>
        <fullName evidence="12">Alanyl-tRNA synthetase</fullName>
        <shortName evidence="12">AlaRS</shortName>
    </alternativeName>
</protein>
<comment type="similarity">
    <text evidence="1 12">Belongs to the class-II aminoacyl-tRNA synthetase family.</text>
</comment>
<dbReference type="Gene3D" id="3.30.930.10">
    <property type="entry name" value="Bira Bifunctional Protein, Domain 2"/>
    <property type="match status" value="2"/>
</dbReference>
<comment type="domain">
    <text evidence="12">Consists of three domains; the N-terminal catalytic domain, the editing domain and the C-terminal C-Ala domain. The editing domain removes incorrectly charged amino acids, while the C-Ala domain, along with tRNA(Ala), serves as a bridge to cooperatively bring together the editing and aminoacylation centers thus stimulating deacylation of misacylated tRNAs.</text>
</comment>
<evidence type="ECO:0000256" key="2">
    <source>
        <dbReference type="ARBA" id="ARBA00022555"/>
    </source>
</evidence>
<evidence type="ECO:0000256" key="9">
    <source>
        <dbReference type="ARBA" id="ARBA00022917"/>
    </source>
</evidence>
<dbReference type="FunFam" id="3.30.930.10:FF:000011">
    <property type="entry name" value="Alanine--tRNA ligase, cytoplasmic"/>
    <property type="match status" value="1"/>
</dbReference>
<dbReference type="Proteomes" id="UP000316621">
    <property type="component" value="Chromosome 8"/>
</dbReference>
<keyword evidence="9 12" id="KW-0648">Protein biosynthesis</keyword>
<dbReference type="InterPro" id="IPR023033">
    <property type="entry name" value="Ala_tRNA_ligase_euk/bac"/>
</dbReference>
<dbReference type="GO" id="GO:0009507">
    <property type="term" value="C:chloroplast"/>
    <property type="evidence" value="ECO:0007669"/>
    <property type="project" value="TreeGrafter"/>
</dbReference>
<evidence type="ECO:0000256" key="1">
    <source>
        <dbReference type="ARBA" id="ARBA00008226"/>
    </source>
</evidence>
<evidence type="ECO:0000256" key="3">
    <source>
        <dbReference type="ARBA" id="ARBA00022598"/>
    </source>
</evidence>
<dbReference type="GO" id="GO:0005524">
    <property type="term" value="F:ATP binding"/>
    <property type="evidence" value="ECO:0007669"/>
    <property type="project" value="UniProtKB-UniRule"/>
</dbReference>
<comment type="caution">
    <text evidence="12">Lacks conserved residue(s) required for the propagation of feature annotation.</text>
</comment>
<dbReference type="GO" id="GO:0002161">
    <property type="term" value="F:aminoacyl-tRNA deacylase activity"/>
    <property type="evidence" value="ECO:0007669"/>
    <property type="project" value="TreeGrafter"/>
</dbReference>
<dbReference type="GO" id="GO:0004813">
    <property type="term" value="F:alanine-tRNA ligase activity"/>
    <property type="evidence" value="ECO:0007669"/>
    <property type="project" value="UniProtKB-UniRule"/>
</dbReference>
<keyword evidence="6" id="KW-0862">Zinc</keyword>
<dbReference type="Gramene" id="RZC72474">
    <property type="protein sequence ID" value="RZC72474"/>
    <property type="gene ID" value="C5167_047954"/>
</dbReference>
<dbReference type="SUPFAM" id="SSF55186">
    <property type="entry name" value="ThrRS/AlaRS common domain"/>
    <property type="match status" value="1"/>
</dbReference>
<evidence type="ECO:0000313" key="14">
    <source>
        <dbReference type="EMBL" id="RZC72474.1"/>
    </source>
</evidence>
<comment type="function">
    <text evidence="12">Catalyzes the attachment of alanine to tRNA(Ala) in a two-step reaction: alanine is first activated by ATP to form Ala-AMP and then transferred to the acceptor end of tRNA(Ala). Also edits incorrectly charged tRNA(Ala) via its editing domain.</text>
</comment>
<dbReference type="SUPFAM" id="SSF101353">
    <property type="entry name" value="Putative anticodon-binding domain of alanyl-tRNA synthetase (AlaRS)"/>
    <property type="match status" value="1"/>
</dbReference>
<keyword evidence="3 12" id="KW-0436">Ligase</keyword>
<evidence type="ECO:0000313" key="15">
    <source>
        <dbReference type="Proteomes" id="UP000316621"/>
    </source>
</evidence>
<evidence type="ECO:0000256" key="12">
    <source>
        <dbReference type="HAMAP-Rule" id="MF_03133"/>
    </source>
</evidence>
<evidence type="ECO:0000256" key="4">
    <source>
        <dbReference type="ARBA" id="ARBA00022723"/>
    </source>
</evidence>
<keyword evidence="12" id="KW-0963">Cytoplasm</keyword>
<dbReference type="SUPFAM" id="SSF55681">
    <property type="entry name" value="Class II aaRS and biotin synthetases"/>
    <property type="match status" value="1"/>
</dbReference>
<dbReference type="InterPro" id="IPR018162">
    <property type="entry name" value="Ala-tRNA-ligase_IIc_anticod-bd"/>
</dbReference>
<keyword evidence="4" id="KW-0479">Metal-binding</keyword>
<feature type="domain" description="Alanyl-transfer RNA synthetases family profile" evidence="13">
    <location>
        <begin position="9"/>
        <end position="577"/>
    </location>
</feature>
<keyword evidence="8 12" id="KW-0694">RNA-binding</keyword>
<keyword evidence="2 12" id="KW-0820">tRNA-binding</keyword>
<evidence type="ECO:0000256" key="7">
    <source>
        <dbReference type="ARBA" id="ARBA00022840"/>
    </source>
</evidence>
<accession>A0A4Y7KGJ1</accession>
<dbReference type="PROSITE" id="PS50860">
    <property type="entry name" value="AA_TRNA_LIGASE_II_ALA"/>
    <property type="match status" value="1"/>
</dbReference>
<reference evidence="14 15" key="1">
    <citation type="journal article" date="2018" name="Science">
        <title>The opium poppy genome and morphinan production.</title>
        <authorList>
            <person name="Guo L."/>
            <person name="Winzer T."/>
            <person name="Yang X."/>
            <person name="Li Y."/>
            <person name="Ning Z."/>
            <person name="He Z."/>
            <person name="Teodor R."/>
            <person name="Lu Y."/>
            <person name="Bowser T.A."/>
            <person name="Graham I.A."/>
            <person name="Ye K."/>
        </authorList>
    </citation>
    <scope>NUCLEOTIDE SEQUENCE [LARGE SCALE GENOMIC DNA]</scope>
    <source>
        <strain evidence="15">cv. HN1</strain>
        <tissue evidence="14">Leaves</tissue>
    </source>
</reference>
<dbReference type="InterPro" id="IPR045864">
    <property type="entry name" value="aa-tRNA-synth_II/BPL/LPL"/>
</dbReference>
<keyword evidence="5 12" id="KW-0547">Nucleotide-binding</keyword>
<dbReference type="STRING" id="3469.A0A4Y7KGJ1"/>
<proteinExistence type="inferred from homology"/>
<dbReference type="InterPro" id="IPR002318">
    <property type="entry name" value="Ala-tRNA-lgiase_IIc"/>
</dbReference>
<dbReference type="GO" id="GO:0070143">
    <property type="term" value="P:mitochondrial alanyl-tRNA aminoacylation"/>
    <property type="evidence" value="ECO:0007669"/>
    <property type="project" value="UniProtKB-UniRule"/>
</dbReference>
<dbReference type="Gene3D" id="2.40.30.130">
    <property type="match status" value="1"/>
</dbReference>
<dbReference type="PANTHER" id="PTHR11777">
    <property type="entry name" value="ALANYL-TRNA SYNTHETASE"/>
    <property type="match status" value="1"/>
</dbReference>
<dbReference type="FunFam" id="2.40.30.130:FF:000004">
    <property type="entry name" value="Alanine--tRNA ligase"/>
    <property type="match status" value="1"/>
</dbReference>
<dbReference type="AlphaFoldDB" id="A0A4Y7KGJ1"/>
<keyword evidence="7 12" id="KW-0067">ATP-binding</keyword>
<dbReference type="Pfam" id="PF01411">
    <property type="entry name" value="tRNA-synt_2c"/>
    <property type="match status" value="2"/>
</dbReference>
<evidence type="ECO:0000256" key="8">
    <source>
        <dbReference type="ARBA" id="ARBA00022884"/>
    </source>
</evidence>
<dbReference type="InterPro" id="IPR009000">
    <property type="entry name" value="Transl_B-barrel_sf"/>
</dbReference>
<gene>
    <name evidence="14" type="ORF">C5167_047954</name>
</gene>
<comment type="subunit">
    <text evidence="12">Monomer.</text>
</comment>
<keyword evidence="15" id="KW-1185">Reference proteome</keyword>
<dbReference type="HAMAP" id="MF_00036_B">
    <property type="entry name" value="Ala_tRNA_synth_B"/>
    <property type="match status" value="1"/>
</dbReference>
<comment type="catalytic activity">
    <reaction evidence="11 12">
        <text>tRNA(Ala) + L-alanine + ATP = L-alanyl-tRNA(Ala) + AMP + diphosphate</text>
        <dbReference type="Rhea" id="RHEA:12540"/>
        <dbReference type="Rhea" id="RHEA-COMP:9657"/>
        <dbReference type="Rhea" id="RHEA-COMP:9923"/>
        <dbReference type="ChEBI" id="CHEBI:30616"/>
        <dbReference type="ChEBI" id="CHEBI:33019"/>
        <dbReference type="ChEBI" id="CHEBI:57972"/>
        <dbReference type="ChEBI" id="CHEBI:78442"/>
        <dbReference type="ChEBI" id="CHEBI:78497"/>
        <dbReference type="ChEBI" id="CHEBI:456215"/>
        <dbReference type="EC" id="6.1.1.7"/>
    </reaction>
</comment>
<dbReference type="InterPro" id="IPR050058">
    <property type="entry name" value="Ala-tRNA_ligase"/>
</dbReference>
<dbReference type="EMBL" id="CM010722">
    <property type="protein sequence ID" value="RZC72474.1"/>
    <property type="molecule type" value="Genomic_DNA"/>
</dbReference>
<dbReference type="InterPro" id="IPR018163">
    <property type="entry name" value="Thr/Ala-tRNA-synth_IIc_edit"/>
</dbReference>
<keyword evidence="10 12" id="KW-0030">Aminoacyl-tRNA synthetase</keyword>
<comment type="subcellular location">
    <subcellularLocation>
        <location evidence="12">Mitochondrion</location>
    </subcellularLocation>
    <subcellularLocation>
        <location evidence="12">Cytoplasm</location>
    </subcellularLocation>
</comment>
<dbReference type="PANTHER" id="PTHR11777:SF9">
    <property type="entry name" value="ALANINE--TRNA LIGASE, CYTOPLASMIC"/>
    <property type="match status" value="1"/>
</dbReference>
<evidence type="ECO:0000256" key="6">
    <source>
        <dbReference type="ARBA" id="ARBA00022833"/>
    </source>
</evidence>
<dbReference type="InterPro" id="IPR018164">
    <property type="entry name" value="Ala-tRNA-synth_IIc_N"/>
</dbReference>
<evidence type="ECO:0000256" key="10">
    <source>
        <dbReference type="ARBA" id="ARBA00023146"/>
    </source>
</evidence>
<dbReference type="InterPro" id="IPR018165">
    <property type="entry name" value="Ala-tRNA-synth_IIc_core"/>
</dbReference>
<evidence type="ECO:0000256" key="5">
    <source>
        <dbReference type="ARBA" id="ARBA00022741"/>
    </source>
</evidence>
<name>A0A4Y7KGJ1_PAPSO</name>
<dbReference type="NCBIfam" id="TIGR00344">
    <property type="entry name" value="alaS"/>
    <property type="match status" value="1"/>
</dbReference>
<sequence length="577" mass="64693">MPPETATDWPASKVRETFIRFFQERGHQNHQSSPVVPSNDPTRLFANADTYHHTFFEMLGNWSFGDYFKDQAIQWAWELLTQVYKLPEDRIYVTYFGGDEESSLEADDETRDIWLNFLPPDRVLPFGCKDNFWEMGDTGPRGPCTEIHFDRIGKRDAASLVNNDDPTCIEIWNLVFIQFNRQADGCLKHLPSKHVDTGMGLERLTSILQNKMSNYDTDLFMPIFDAIQQATGARRCCGKVGADDVDKIDMAYRVVADHIRTLSFTIADGSCPGNEGREFVVRRILRRALHYGSEVLKGQVGFFSGLVRVVAELMGDVFPEQKCHQLKIRKVIADEEICFGRTLLKGIEKFNKAVQDLQGNPISGQDAFRLWESYGFPLDLTQLMAKERGLVVDVKDFNEAMAEARDRSRSVLNKQLGGAIYMDVDATSELHKRGVSPTDDNYKFVWHKDHENAVKAIYNGAEYINSASVGDKVGIVLETTSFHAEQGGQISDIGSITCSSGSFEVCDVQVFGGFVIHTGSFAGETGKISVGDKVTCKEVLGPHVDQMGSIVLPEKLRFDFTHGKPIPPNDLGKLSQL</sequence>
<keyword evidence="12" id="KW-0496">Mitochondrion</keyword>
<organism evidence="14 15">
    <name type="scientific">Papaver somniferum</name>
    <name type="common">Opium poppy</name>
    <dbReference type="NCBI Taxonomy" id="3469"/>
    <lineage>
        <taxon>Eukaryota</taxon>
        <taxon>Viridiplantae</taxon>
        <taxon>Streptophyta</taxon>
        <taxon>Embryophyta</taxon>
        <taxon>Tracheophyta</taxon>
        <taxon>Spermatophyta</taxon>
        <taxon>Magnoliopsida</taxon>
        <taxon>Ranunculales</taxon>
        <taxon>Papaveraceae</taxon>
        <taxon>Papaveroideae</taxon>
        <taxon>Papaver</taxon>
    </lineage>
</organism>
<evidence type="ECO:0000259" key="13">
    <source>
        <dbReference type="PROSITE" id="PS50860"/>
    </source>
</evidence>
<dbReference type="EC" id="6.1.1.7" evidence="12"/>
<dbReference type="Gene3D" id="3.30.980.10">
    <property type="entry name" value="Threonyl-trna Synthetase, Chain A, domain 2"/>
    <property type="match status" value="1"/>
</dbReference>